<dbReference type="Pfam" id="PF04238">
    <property type="entry name" value="DUF420"/>
    <property type="match status" value="1"/>
</dbReference>
<sequence length="204" mass="22861">MHGFLGTKADFWWDLTVTSETIVFSFLAVGGYFAKKHKGTRHHNTMLLSSVLVAAWFLMYIAQQYIVGIVGFGGPDFVKFLIYYPVIIFHSLVSTAALVLTGVVVFNGFISTDFKDGERILVKNPNVHRRLGWVTLICFICSIVTAYSVYTMLFVIYNPARSPSYGIKSSIGALSGIGSFLIFSLVLLFWYVAREKRKRMGTPS</sequence>
<proteinExistence type="predicted"/>
<evidence type="ECO:0000313" key="2">
    <source>
        <dbReference type="EMBL" id="BAM06395.1"/>
    </source>
</evidence>
<name>I0IM96_LEPFC</name>
<evidence type="ECO:0000313" key="3">
    <source>
        <dbReference type="Proteomes" id="UP000007382"/>
    </source>
</evidence>
<feature type="transmembrane region" description="Helical" evidence="1">
    <location>
        <begin position="12"/>
        <end position="33"/>
    </location>
</feature>
<dbReference type="PANTHER" id="PTHR37692:SF1">
    <property type="entry name" value="DUF420 DOMAIN-CONTAINING PROTEIN"/>
    <property type="match status" value="1"/>
</dbReference>
<reference evidence="3" key="2">
    <citation type="submission" date="2012-03" db="EMBL/GenBank/DDBJ databases">
        <title>The complete genome sequence of the pioneer microbe on fresh volcanic deposit, Leptospirillum ferrooxidans strain C2-3.</title>
        <authorList>
            <person name="Fujimura R."/>
            <person name="Sato Y."/>
            <person name="Nishizawa T."/>
            <person name="Nanba K."/>
            <person name="Oshima K."/>
            <person name="Hattori M."/>
            <person name="Kamijo T."/>
            <person name="Ohta H."/>
        </authorList>
    </citation>
    <scope>NUCLEOTIDE SEQUENCE [LARGE SCALE GENOMIC DNA]</scope>
    <source>
        <strain evidence="3">C2-3</strain>
    </source>
</reference>
<keyword evidence="1" id="KW-0812">Transmembrane</keyword>
<feature type="transmembrane region" description="Helical" evidence="1">
    <location>
        <begin position="82"/>
        <end position="110"/>
    </location>
</feature>
<dbReference type="AlphaFoldDB" id="I0IM96"/>
<dbReference type="RefSeq" id="WP_014448887.1">
    <property type="nucleotide sequence ID" value="NC_017094.1"/>
</dbReference>
<dbReference type="KEGG" id="lfc:LFE_0680"/>
<feature type="transmembrane region" description="Helical" evidence="1">
    <location>
        <begin position="45"/>
        <end position="62"/>
    </location>
</feature>
<dbReference type="PANTHER" id="PTHR37692">
    <property type="entry name" value="HYPOTHETICAL MEMBRANE SPANNING PROTEIN"/>
    <property type="match status" value="1"/>
</dbReference>
<dbReference type="InterPro" id="IPR007352">
    <property type="entry name" value="DUF420"/>
</dbReference>
<evidence type="ECO:0000256" key="1">
    <source>
        <dbReference type="SAM" id="Phobius"/>
    </source>
</evidence>
<keyword evidence="1" id="KW-1133">Transmembrane helix</keyword>
<dbReference type="OrthoDB" id="9808723at2"/>
<feature type="transmembrane region" description="Helical" evidence="1">
    <location>
        <begin position="131"/>
        <end position="157"/>
    </location>
</feature>
<accession>I0IM96</accession>
<evidence type="ECO:0008006" key="4">
    <source>
        <dbReference type="Google" id="ProtNLM"/>
    </source>
</evidence>
<dbReference type="eggNOG" id="COG2322">
    <property type="taxonomic scope" value="Bacteria"/>
</dbReference>
<protein>
    <recommendedName>
        <fullName evidence="4">DUF420 domain-containing protein</fullName>
    </recommendedName>
</protein>
<organism evidence="2 3">
    <name type="scientific">Leptospirillum ferrooxidans (strain C2-3)</name>
    <dbReference type="NCBI Taxonomy" id="1162668"/>
    <lineage>
        <taxon>Bacteria</taxon>
        <taxon>Pseudomonadati</taxon>
        <taxon>Nitrospirota</taxon>
        <taxon>Nitrospiria</taxon>
        <taxon>Nitrospirales</taxon>
        <taxon>Nitrospiraceae</taxon>
        <taxon>Leptospirillum</taxon>
    </lineage>
</organism>
<dbReference type="PATRIC" id="fig|1162668.3.peg.788"/>
<keyword evidence="1" id="KW-0472">Membrane</keyword>
<gene>
    <name evidence="2" type="ordered locus">LFE_0680</name>
</gene>
<dbReference type="STRING" id="1162668.LFE_0680"/>
<dbReference type="Proteomes" id="UP000007382">
    <property type="component" value="Chromosome"/>
</dbReference>
<reference evidence="2 3" key="1">
    <citation type="journal article" date="2012" name="J. Bacteriol.">
        <title>Complete Genome Sequence of Leptospirillum ferrooxidans Strain C2-3, Isolated from a Fresh Volcanic Ash Deposit on the Island of Miyake, Japan.</title>
        <authorList>
            <person name="Fujimura R."/>
            <person name="Sato Y."/>
            <person name="Nishizawa T."/>
            <person name="Oshima K."/>
            <person name="Kim S.-W."/>
            <person name="Hattori M."/>
            <person name="Kamijo T."/>
            <person name="Ohta H."/>
        </authorList>
    </citation>
    <scope>NUCLEOTIDE SEQUENCE [LARGE SCALE GENOMIC DNA]</scope>
    <source>
        <strain evidence="2 3">C2-3</strain>
    </source>
</reference>
<feature type="transmembrane region" description="Helical" evidence="1">
    <location>
        <begin position="169"/>
        <end position="192"/>
    </location>
</feature>
<dbReference type="EMBL" id="AP012342">
    <property type="protein sequence ID" value="BAM06395.1"/>
    <property type="molecule type" value="Genomic_DNA"/>
</dbReference>
<keyword evidence="3" id="KW-1185">Reference proteome</keyword>
<dbReference type="HOGENOM" id="CLU_1359024_0_0_0"/>